<dbReference type="RefSeq" id="WP_188433727.1">
    <property type="nucleotide sequence ID" value="NZ_BMEX01000031.1"/>
</dbReference>
<reference evidence="3" key="1">
    <citation type="journal article" date="2019" name="Int. J. Syst. Evol. Microbiol.">
        <title>The Global Catalogue of Microorganisms (GCM) 10K type strain sequencing project: providing services to taxonomists for standard genome sequencing and annotation.</title>
        <authorList>
            <consortium name="The Broad Institute Genomics Platform"/>
            <consortium name="The Broad Institute Genome Sequencing Center for Infectious Disease"/>
            <person name="Wu L."/>
            <person name="Ma J."/>
        </authorList>
    </citation>
    <scope>NUCLEOTIDE SEQUENCE [LARGE SCALE GENOMIC DNA]</scope>
    <source>
        <strain evidence="3">CGMCC 1.12404</strain>
    </source>
</reference>
<name>A0ABQ1H4D5_9BACL</name>
<dbReference type="Proteomes" id="UP000617979">
    <property type="component" value="Unassembled WGS sequence"/>
</dbReference>
<proteinExistence type="predicted"/>
<keyword evidence="1" id="KW-1133">Transmembrane helix</keyword>
<evidence type="ECO:0000256" key="1">
    <source>
        <dbReference type="SAM" id="Phobius"/>
    </source>
</evidence>
<sequence>MEKRFFWKVKNDERVVLLQVVFSAMIEMYGFVIAKINGKYKYIKTTCILESPTGMKVGTFTFDIDKRKGTLVSYVKQGSNVPHDFCLYIDGSKIETIPKPVD</sequence>
<keyword evidence="1" id="KW-0472">Membrane</keyword>
<accession>A0ABQ1H4D5</accession>
<keyword evidence="1" id="KW-0812">Transmembrane</keyword>
<gene>
    <name evidence="2" type="ORF">GCM10007416_34500</name>
</gene>
<protein>
    <submittedName>
        <fullName evidence="2">Uncharacterized protein</fullName>
    </submittedName>
</protein>
<evidence type="ECO:0000313" key="2">
    <source>
        <dbReference type="EMBL" id="GGA58394.1"/>
    </source>
</evidence>
<evidence type="ECO:0000313" key="3">
    <source>
        <dbReference type="Proteomes" id="UP000617979"/>
    </source>
</evidence>
<feature type="transmembrane region" description="Helical" evidence="1">
    <location>
        <begin position="15"/>
        <end position="34"/>
    </location>
</feature>
<dbReference type="EMBL" id="BMEX01000031">
    <property type="protein sequence ID" value="GGA58394.1"/>
    <property type="molecule type" value="Genomic_DNA"/>
</dbReference>
<keyword evidence="3" id="KW-1185">Reference proteome</keyword>
<comment type="caution">
    <text evidence="2">The sequence shown here is derived from an EMBL/GenBank/DDBJ whole genome shotgun (WGS) entry which is preliminary data.</text>
</comment>
<organism evidence="2 3">
    <name type="scientific">Kroppenstedtia guangzhouensis</name>
    <dbReference type="NCBI Taxonomy" id="1274356"/>
    <lineage>
        <taxon>Bacteria</taxon>
        <taxon>Bacillati</taxon>
        <taxon>Bacillota</taxon>
        <taxon>Bacilli</taxon>
        <taxon>Bacillales</taxon>
        <taxon>Thermoactinomycetaceae</taxon>
        <taxon>Kroppenstedtia</taxon>
    </lineage>
</organism>